<accession>A0AA39TWZ4</accession>
<reference evidence="1" key="1">
    <citation type="journal article" date="2022" name="Plant J.">
        <title>Strategies of tolerance reflected in two North American maple genomes.</title>
        <authorList>
            <person name="McEvoy S.L."/>
            <person name="Sezen U.U."/>
            <person name="Trouern-Trend A."/>
            <person name="McMahon S.M."/>
            <person name="Schaberg P.G."/>
            <person name="Yang J."/>
            <person name="Wegrzyn J.L."/>
            <person name="Swenson N.G."/>
        </authorList>
    </citation>
    <scope>NUCLEOTIDE SEQUENCE</scope>
    <source>
        <strain evidence="1">NS2018</strain>
    </source>
</reference>
<protein>
    <submittedName>
        <fullName evidence="1">Uncharacterized protein</fullName>
    </submittedName>
</protein>
<dbReference type="AlphaFoldDB" id="A0AA39TWZ4"/>
<dbReference type="Proteomes" id="UP001168877">
    <property type="component" value="Unassembled WGS sequence"/>
</dbReference>
<evidence type="ECO:0000313" key="1">
    <source>
        <dbReference type="EMBL" id="KAK0608415.1"/>
    </source>
</evidence>
<proteinExistence type="predicted"/>
<evidence type="ECO:0000313" key="2">
    <source>
        <dbReference type="Proteomes" id="UP001168877"/>
    </source>
</evidence>
<comment type="caution">
    <text evidence="1">The sequence shown here is derived from an EMBL/GenBank/DDBJ whole genome shotgun (WGS) entry which is preliminary data.</text>
</comment>
<keyword evidence="2" id="KW-1185">Reference proteome</keyword>
<sequence length="73" mass="7608">MATVGVKPRSGVFSRHGWDVTAAMNLWWTVCGGSGRAQQLWCGGCGRTVNVGVGEYVGDGGGLVWLGVVDLVI</sequence>
<reference evidence="1" key="2">
    <citation type="submission" date="2023-06" db="EMBL/GenBank/DDBJ databases">
        <authorList>
            <person name="Swenson N.G."/>
            <person name="Wegrzyn J.L."/>
            <person name="Mcevoy S.L."/>
        </authorList>
    </citation>
    <scope>NUCLEOTIDE SEQUENCE</scope>
    <source>
        <strain evidence="1">NS2018</strain>
        <tissue evidence="1">Leaf</tissue>
    </source>
</reference>
<dbReference type="EMBL" id="JAUESC010000001">
    <property type="protein sequence ID" value="KAK0608415.1"/>
    <property type="molecule type" value="Genomic_DNA"/>
</dbReference>
<name>A0AA39TWZ4_ACESA</name>
<organism evidence="1 2">
    <name type="scientific">Acer saccharum</name>
    <name type="common">Sugar maple</name>
    <dbReference type="NCBI Taxonomy" id="4024"/>
    <lineage>
        <taxon>Eukaryota</taxon>
        <taxon>Viridiplantae</taxon>
        <taxon>Streptophyta</taxon>
        <taxon>Embryophyta</taxon>
        <taxon>Tracheophyta</taxon>
        <taxon>Spermatophyta</taxon>
        <taxon>Magnoliopsida</taxon>
        <taxon>eudicotyledons</taxon>
        <taxon>Gunneridae</taxon>
        <taxon>Pentapetalae</taxon>
        <taxon>rosids</taxon>
        <taxon>malvids</taxon>
        <taxon>Sapindales</taxon>
        <taxon>Sapindaceae</taxon>
        <taxon>Hippocastanoideae</taxon>
        <taxon>Acereae</taxon>
        <taxon>Acer</taxon>
    </lineage>
</organism>
<gene>
    <name evidence="1" type="ORF">LWI29_030357</name>
</gene>